<organism evidence="2 3">
    <name type="scientific">Desulfofundulus salinus</name>
    <dbReference type="NCBI Taxonomy" id="2419843"/>
    <lineage>
        <taxon>Bacteria</taxon>
        <taxon>Bacillati</taxon>
        <taxon>Bacillota</taxon>
        <taxon>Clostridia</taxon>
        <taxon>Eubacteriales</taxon>
        <taxon>Peptococcaceae</taxon>
        <taxon>Desulfofundulus</taxon>
    </lineage>
</organism>
<proteinExistence type="predicted"/>
<keyword evidence="3" id="KW-1185">Reference proteome</keyword>
<sequence length="199" mass="20846">MRRWSTAVLAVVMLFCFLPAVFAAPGPVKISVVPGWQGQVVPGSTGPAVVTLKNTSRQDISGVVEVINYYRHVPPPPPGSPPGAKPSGPPVFIPASAFGEKVSLPAGAEKRVVLWFPWHGPGDKMIFRFLEDQKVLGSVEVKVPGTAGVIHGPMAGAVGVLGQVPPALEKVRLTTPDGVPRAPRIISLSADLFPGVVKT</sequence>
<accession>A0A494WS86</accession>
<dbReference type="AlphaFoldDB" id="A0A494WS86"/>
<dbReference type="EMBL" id="RBWE01000001">
    <property type="protein sequence ID" value="RKO66126.1"/>
    <property type="molecule type" value="Genomic_DNA"/>
</dbReference>
<evidence type="ECO:0000313" key="3">
    <source>
        <dbReference type="Proteomes" id="UP000271256"/>
    </source>
</evidence>
<evidence type="ECO:0008006" key="4">
    <source>
        <dbReference type="Google" id="ProtNLM"/>
    </source>
</evidence>
<feature type="signal peptide" evidence="1">
    <location>
        <begin position="1"/>
        <end position="23"/>
    </location>
</feature>
<reference evidence="2 3" key="1">
    <citation type="submission" date="2018-10" db="EMBL/GenBank/DDBJ databases">
        <authorList>
            <person name="Grouzdev D.S."/>
            <person name="Krutkina M.S."/>
            <person name="Tourova T.P."/>
            <person name="Nazina T.N."/>
        </authorList>
    </citation>
    <scope>NUCLEOTIDE SEQUENCE [LARGE SCALE GENOMIC DNA]</scope>
    <source>
        <strain evidence="2 3">435</strain>
    </source>
</reference>
<dbReference type="Proteomes" id="UP000271256">
    <property type="component" value="Unassembled WGS sequence"/>
</dbReference>
<feature type="chain" id="PRO_5019866305" description="DUF1573 domain-containing protein" evidence="1">
    <location>
        <begin position="24"/>
        <end position="199"/>
    </location>
</feature>
<gene>
    <name evidence="2" type="ORF">D7024_03655</name>
</gene>
<protein>
    <recommendedName>
        <fullName evidence="4">DUF1573 domain-containing protein</fullName>
    </recommendedName>
</protein>
<name>A0A494WS86_9FIRM</name>
<dbReference type="RefSeq" id="WP_121450570.1">
    <property type="nucleotide sequence ID" value="NZ_RBWE01000001.1"/>
</dbReference>
<evidence type="ECO:0000256" key="1">
    <source>
        <dbReference type="SAM" id="SignalP"/>
    </source>
</evidence>
<comment type="caution">
    <text evidence="2">The sequence shown here is derived from an EMBL/GenBank/DDBJ whole genome shotgun (WGS) entry which is preliminary data.</text>
</comment>
<keyword evidence="1" id="KW-0732">Signal</keyword>
<evidence type="ECO:0000313" key="2">
    <source>
        <dbReference type="EMBL" id="RKO66126.1"/>
    </source>
</evidence>